<proteinExistence type="inferred from homology"/>
<dbReference type="OrthoDB" id="310895at2759"/>
<dbReference type="PROSITE" id="PS00687">
    <property type="entry name" value="ALDEHYDE_DEHYDR_GLU"/>
    <property type="match status" value="1"/>
</dbReference>
<name>A0A6A5WGE1_9PLEO</name>
<evidence type="ECO:0000256" key="3">
    <source>
        <dbReference type="RuleBase" id="RU003345"/>
    </source>
</evidence>
<dbReference type="Gene3D" id="3.40.309.10">
    <property type="entry name" value="Aldehyde Dehydrogenase, Chain A, domain 2"/>
    <property type="match status" value="2"/>
</dbReference>
<dbReference type="InterPro" id="IPR016161">
    <property type="entry name" value="Ald_DH/histidinol_DH"/>
</dbReference>
<dbReference type="SUPFAM" id="SSF53720">
    <property type="entry name" value="ALDH-like"/>
    <property type="match status" value="1"/>
</dbReference>
<organism evidence="5 6">
    <name type="scientific">Amniculicola lignicola CBS 123094</name>
    <dbReference type="NCBI Taxonomy" id="1392246"/>
    <lineage>
        <taxon>Eukaryota</taxon>
        <taxon>Fungi</taxon>
        <taxon>Dikarya</taxon>
        <taxon>Ascomycota</taxon>
        <taxon>Pezizomycotina</taxon>
        <taxon>Dothideomycetes</taxon>
        <taxon>Pleosporomycetidae</taxon>
        <taxon>Pleosporales</taxon>
        <taxon>Amniculicolaceae</taxon>
        <taxon>Amniculicola</taxon>
    </lineage>
</organism>
<dbReference type="EMBL" id="ML977586">
    <property type="protein sequence ID" value="KAF2000970.1"/>
    <property type="molecule type" value="Genomic_DNA"/>
</dbReference>
<evidence type="ECO:0000259" key="4">
    <source>
        <dbReference type="Pfam" id="PF00171"/>
    </source>
</evidence>
<evidence type="ECO:0000313" key="5">
    <source>
        <dbReference type="EMBL" id="KAF2000970.1"/>
    </source>
</evidence>
<dbReference type="InterPro" id="IPR029510">
    <property type="entry name" value="Ald_DH_CS_GLU"/>
</dbReference>
<feature type="domain" description="Aldehyde dehydrogenase" evidence="4">
    <location>
        <begin position="21"/>
        <end position="364"/>
    </location>
</feature>
<comment type="similarity">
    <text evidence="3">Belongs to the aldehyde dehydrogenase family.</text>
</comment>
<dbReference type="InterPro" id="IPR016163">
    <property type="entry name" value="Ald_DH_C"/>
</dbReference>
<feature type="active site" evidence="2">
    <location>
        <position position="239"/>
    </location>
</feature>
<keyword evidence="6" id="KW-1185">Reference proteome</keyword>
<dbReference type="Gene3D" id="3.40.605.10">
    <property type="entry name" value="Aldehyde Dehydrogenase, Chain A, domain 1"/>
    <property type="match status" value="1"/>
</dbReference>
<dbReference type="InterPro" id="IPR015590">
    <property type="entry name" value="Aldehyde_DH_dom"/>
</dbReference>
<keyword evidence="1 3" id="KW-0560">Oxidoreductase</keyword>
<evidence type="ECO:0000256" key="2">
    <source>
        <dbReference type="PROSITE-ProRule" id="PRU10007"/>
    </source>
</evidence>
<reference evidence="5" key="1">
    <citation type="journal article" date="2020" name="Stud. Mycol.">
        <title>101 Dothideomycetes genomes: a test case for predicting lifestyles and emergence of pathogens.</title>
        <authorList>
            <person name="Haridas S."/>
            <person name="Albert R."/>
            <person name="Binder M."/>
            <person name="Bloem J."/>
            <person name="Labutti K."/>
            <person name="Salamov A."/>
            <person name="Andreopoulos B."/>
            <person name="Baker S."/>
            <person name="Barry K."/>
            <person name="Bills G."/>
            <person name="Bluhm B."/>
            <person name="Cannon C."/>
            <person name="Castanera R."/>
            <person name="Culley D."/>
            <person name="Daum C."/>
            <person name="Ezra D."/>
            <person name="Gonzalez J."/>
            <person name="Henrissat B."/>
            <person name="Kuo A."/>
            <person name="Liang C."/>
            <person name="Lipzen A."/>
            <person name="Lutzoni F."/>
            <person name="Magnuson J."/>
            <person name="Mondo S."/>
            <person name="Nolan M."/>
            <person name="Ohm R."/>
            <person name="Pangilinan J."/>
            <person name="Park H.-J."/>
            <person name="Ramirez L."/>
            <person name="Alfaro M."/>
            <person name="Sun H."/>
            <person name="Tritt A."/>
            <person name="Yoshinaga Y."/>
            <person name="Zwiers L.-H."/>
            <person name="Turgeon B."/>
            <person name="Goodwin S."/>
            <person name="Spatafora J."/>
            <person name="Crous P."/>
            <person name="Grigoriev I."/>
        </authorList>
    </citation>
    <scope>NUCLEOTIDE SEQUENCE</scope>
    <source>
        <strain evidence="5">CBS 123094</strain>
    </source>
</reference>
<dbReference type="GO" id="GO:0004777">
    <property type="term" value="F:succinate-semialdehyde dehydrogenase (NAD+) activity"/>
    <property type="evidence" value="ECO:0007669"/>
    <property type="project" value="TreeGrafter"/>
</dbReference>
<dbReference type="InterPro" id="IPR050740">
    <property type="entry name" value="Aldehyde_DH_Superfamily"/>
</dbReference>
<dbReference type="PANTHER" id="PTHR43353">
    <property type="entry name" value="SUCCINATE-SEMIALDEHYDE DEHYDROGENASE, MITOCHONDRIAL"/>
    <property type="match status" value="1"/>
</dbReference>
<gene>
    <name evidence="5" type="ORF">P154DRAFT_554015</name>
</gene>
<sequence>MADTNITVPFLINGREVNTPSTFPVISPLTTKGCWKAVSATPSQAIEAVEAAQPAFPSWAKSKPSVRSAILLKAADIMETNIEEYAGYMMDEMGADRGTARYFVTPLAIAMCRDLAGRISSICGSVPAVTQEGQTSRNAPYVFGIRSAATAIATGNTTVLKSSELTPRCYWTIGKALKEAGLPEGVFNIISCRLEDALLVVNATIKHPAVRIINFTGSASTGRKVARVCAESLKPCLMELGGKNAAIVLEDADLEKAASECLAGAFLNAGQIFMGTDRILAQYSIGPQFISALNAHHSATAKQLASLPNIISTASKPRLANLVSDALSHGAQLVAGKGSHDQTGVPGTSFVPTILGNVNSSSKINSTPYGLSAAVFIKGLRRGFAIAKKLDTGAVHINSMTSSGWGRFNADEGMDEFLVKKCVTLDD</sequence>
<dbReference type="Proteomes" id="UP000799779">
    <property type="component" value="Unassembled WGS sequence"/>
</dbReference>
<dbReference type="GO" id="GO:0009450">
    <property type="term" value="P:gamma-aminobutyric acid catabolic process"/>
    <property type="evidence" value="ECO:0007669"/>
    <property type="project" value="TreeGrafter"/>
</dbReference>
<protein>
    <submittedName>
        <fullName evidence="5">ALDH-like protein</fullName>
    </submittedName>
</protein>
<evidence type="ECO:0000256" key="1">
    <source>
        <dbReference type="ARBA" id="ARBA00023002"/>
    </source>
</evidence>
<dbReference type="PANTHER" id="PTHR43353:SF2">
    <property type="entry name" value="ALDEHYDE DEHYDROGENASE FAMILY PROTEIN (AFU_ORTHOLOGUE AFUA_8G05520)"/>
    <property type="match status" value="1"/>
</dbReference>
<evidence type="ECO:0000313" key="6">
    <source>
        <dbReference type="Proteomes" id="UP000799779"/>
    </source>
</evidence>
<dbReference type="Pfam" id="PF00171">
    <property type="entry name" value="Aldedh"/>
    <property type="match status" value="1"/>
</dbReference>
<accession>A0A6A5WGE1</accession>
<dbReference type="InterPro" id="IPR016162">
    <property type="entry name" value="Ald_DH_N"/>
</dbReference>
<dbReference type="AlphaFoldDB" id="A0A6A5WGE1"/>